<evidence type="ECO:0000259" key="3">
    <source>
        <dbReference type="PROSITE" id="PS51733"/>
    </source>
</evidence>
<evidence type="ECO:0000313" key="5">
    <source>
        <dbReference type="Proteomes" id="UP000324585"/>
    </source>
</evidence>
<dbReference type="UniPathway" id="UPA00537">
    <property type="reaction ID" value="UER00595"/>
</dbReference>
<dbReference type="Pfam" id="PF21948">
    <property type="entry name" value="LplA-B_cat"/>
    <property type="match status" value="1"/>
</dbReference>
<name>A0A5J4YN55_PORPP</name>
<organism evidence="4 5">
    <name type="scientific">Porphyridium purpureum</name>
    <name type="common">Red alga</name>
    <name type="synonym">Porphyridium cruentum</name>
    <dbReference type="NCBI Taxonomy" id="35688"/>
    <lineage>
        <taxon>Eukaryota</taxon>
        <taxon>Rhodophyta</taxon>
        <taxon>Bangiophyceae</taxon>
        <taxon>Porphyridiales</taxon>
        <taxon>Porphyridiaceae</taxon>
        <taxon>Porphyridium</taxon>
    </lineage>
</organism>
<keyword evidence="5" id="KW-1185">Reference proteome</keyword>
<accession>A0A5J4YN55</accession>
<dbReference type="SUPFAM" id="SSF55681">
    <property type="entry name" value="Class II aaRS and biotin synthetases"/>
    <property type="match status" value="1"/>
</dbReference>
<dbReference type="GO" id="GO:0005739">
    <property type="term" value="C:mitochondrion"/>
    <property type="evidence" value="ECO:0007669"/>
    <property type="project" value="TreeGrafter"/>
</dbReference>
<sequence>MGTRVATLRGSTDPFRNLAVEEWLLGRWSRKAAAAAAAAGVAAQEQVAGKGGKNGAESHAPRFGLLLYVNAPCVVIGRMQNPFKEADLAFLARQRIPLLRRRSGGGAVFHDLGNLNYCFVQSREDLDRSLNAQIVARALVTAFGVPASANPRGDILLDGRKASGCAQRITGDMSYHHGTLLVRSDLAQLWRTLSSPWSKVKARATDSVRSVVANLSDFVPDVTHQLVIEALAQEFWRVHGETSDLSVEEIALDALPKQEATFIADEAATLASPDWIVGATLPFSVPLHASFAWGELSLDLMIGRGATVVERVEQISVRCWTHREETREELAQAISNAWTGAPFSGAELAHLLVASDGEPSHGDCIQDIAAWIHDQVPPLPGL</sequence>
<dbReference type="PROSITE" id="PS51733">
    <property type="entry name" value="BPL_LPL_CATALYTIC"/>
    <property type="match status" value="1"/>
</dbReference>
<dbReference type="AlphaFoldDB" id="A0A5J4YN55"/>
<dbReference type="OMA" id="MYLIEPK"/>
<dbReference type="GO" id="GO:0009249">
    <property type="term" value="P:protein lipoylation"/>
    <property type="evidence" value="ECO:0007669"/>
    <property type="project" value="InterPro"/>
</dbReference>
<dbReference type="InterPro" id="IPR045864">
    <property type="entry name" value="aa-tRNA-synth_II/BPL/LPL"/>
</dbReference>
<feature type="domain" description="BPL/LPL catalytic" evidence="3">
    <location>
        <begin position="59"/>
        <end position="243"/>
    </location>
</feature>
<dbReference type="GO" id="GO:0016874">
    <property type="term" value="F:ligase activity"/>
    <property type="evidence" value="ECO:0007669"/>
    <property type="project" value="UniProtKB-KW"/>
</dbReference>
<protein>
    <submittedName>
        <fullName evidence="4">Lipoate-protein ligase A</fullName>
    </submittedName>
</protein>
<keyword evidence="4" id="KW-0436">Ligase</keyword>
<proteinExistence type="inferred from homology"/>
<dbReference type="OrthoDB" id="201621at2759"/>
<dbReference type="Proteomes" id="UP000324585">
    <property type="component" value="Unassembled WGS sequence"/>
</dbReference>
<reference evidence="5" key="1">
    <citation type="journal article" date="2019" name="Nat. Commun.">
        <title>Expansion of phycobilisome linker gene families in mesophilic red algae.</title>
        <authorList>
            <person name="Lee J."/>
            <person name="Kim D."/>
            <person name="Bhattacharya D."/>
            <person name="Yoon H.S."/>
        </authorList>
    </citation>
    <scope>NUCLEOTIDE SEQUENCE [LARGE SCALE GENOMIC DNA]</scope>
    <source>
        <strain evidence="5">CCMP 1328</strain>
    </source>
</reference>
<dbReference type="CDD" id="cd16443">
    <property type="entry name" value="LplA"/>
    <property type="match status" value="1"/>
</dbReference>
<evidence type="ECO:0000256" key="1">
    <source>
        <dbReference type="ARBA" id="ARBA00005085"/>
    </source>
</evidence>
<dbReference type="InterPro" id="IPR004143">
    <property type="entry name" value="BPL_LPL_catalytic"/>
</dbReference>
<comment type="caution">
    <text evidence="4">The sequence shown here is derived from an EMBL/GenBank/DDBJ whole genome shotgun (WGS) entry which is preliminary data.</text>
</comment>
<gene>
    <name evidence="4" type="ORF">FVE85_3572</name>
</gene>
<comment type="pathway">
    <text evidence="1">Protein modification; protein lipoylation via exogenous pathway; protein N(6)-(lipoyl)lysine from lipoate: step 2/2.</text>
</comment>
<dbReference type="EMBL" id="VRMN01000010">
    <property type="protein sequence ID" value="KAA8492134.1"/>
    <property type="molecule type" value="Genomic_DNA"/>
</dbReference>
<evidence type="ECO:0000313" key="4">
    <source>
        <dbReference type="EMBL" id="KAA8492134.1"/>
    </source>
</evidence>
<dbReference type="Gene3D" id="3.30.930.10">
    <property type="entry name" value="Bira Bifunctional Protein, Domain 2"/>
    <property type="match status" value="1"/>
</dbReference>
<dbReference type="InterPro" id="IPR004562">
    <property type="entry name" value="LipoylTrfase_LipoateP_Ligase"/>
</dbReference>
<dbReference type="PANTHER" id="PTHR12561:SF3">
    <property type="entry name" value="LIPOYLTRANSFERASE 1, MITOCHONDRIAL"/>
    <property type="match status" value="1"/>
</dbReference>
<dbReference type="PANTHER" id="PTHR12561">
    <property type="entry name" value="LIPOATE-PROTEIN LIGASE"/>
    <property type="match status" value="1"/>
</dbReference>
<dbReference type="GO" id="GO:0017118">
    <property type="term" value="F:lipoyltransferase activity"/>
    <property type="evidence" value="ECO:0007669"/>
    <property type="project" value="TreeGrafter"/>
</dbReference>
<evidence type="ECO:0000256" key="2">
    <source>
        <dbReference type="ARBA" id="ARBA00008242"/>
    </source>
</evidence>
<comment type="similarity">
    <text evidence="2">Belongs to the LplA family.</text>
</comment>